<reference evidence="1 2" key="1">
    <citation type="submission" date="2019-06" db="EMBL/GenBank/DDBJ databases">
        <title>Paenimaribius caenipelagi gen. nov., sp. nov., isolated from a tidal flat.</title>
        <authorList>
            <person name="Yoon J.-H."/>
        </authorList>
    </citation>
    <scope>NUCLEOTIDE SEQUENCE [LARGE SCALE GENOMIC DNA]</scope>
    <source>
        <strain evidence="1 2">JBTF-M29</strain>
    </source>
</reference>
<dbReference type="OrthoDB" id="9802050at2"/>
<protein>
    <submittedName>
        <fullName evidence="1">N-formylglutamate amidohydrolase</fullName>
    </submittedName>
</protein>
<dbReference type="AlphaFoldDB" id="A0A547Q706"/>
<gene>
    <name evidence="1" type="ORF">FEV53_05450</name>
</gene>
<organism evidence="1 2">
    <name type="scientific">Palleronia caenipelagi</name>
    <dbReference type="NCBI Taxonomy" id="2489174"/>
    <lineage>
        <taxon>Bacteria</taxon>
        <taxon>Pseudomonadati</taxon>
        <taxon>Pseudomonadota</taxon>
        <taxon>Alphaproteobacteria</taxon>
        <taxon>Rhodobacterales</taxon>
        <taxon>Roseobacteraceae</taxon>
        <taxon>Palleronia</taxon>
    </lineage>
</organism>
<proteinExistence type="predicted"/>
<dbReference type="GO" id="GO:0016787">
    <property type="term" value="F:hydrolase activity"/>
    <property type="evidence" value="ECO:0007669"/>
    <property type="project" value="UniProtKB-KW"/>
</dbReference>
<dbReference type="InterPro" id="IPR007709">
    <property type="entry name" value="N-FG_amidohydro"/>
</dbReference>
<accession>A0A547Q706</accession>
<dbReference type="Gene3D" id="3.40.630.40">
    <property type="entry name" value="Zn-dependent exopeptidases"/>
    <property type="match status" value="1"/>
</dbReference>
<comment type="caution">
    <text evidence="1">The sequence shown here is derived from an EMBL/GenBank/DDBJ whole genome shotgun (WGS) entry which is preliminary data.</text>
</comment>
<evidence type="ECO:0000313" key="2">
    <source>
        <dbReference type="Proteomes" id="UP000318590"/>
    </source>
</evidence>
<keyword evidence="2" id="KW-1185">Reference proteome</keyword>
<dbReference type="Pfam" id="PF05013">
    <property type="entry name" value="FGase"/>
    <property type="match status" value="1"/>
</dbReference>
<name>A0A547Q706_9RHOB</name>
<keyword evidence="1" id="KW-0378">Hydrolase</keyword>
<dbReference type="EMBL" id="VFSV01000007">
    <property type="protein sequence ID" value="TRD22170.1"/>
    <property type="molecule type" value="Genomic_DNA"/>
</dbReference>
<evidence type="ECO:0000313" key="1">
    <source>
        <dbReference type="EMBL" id="TRD22170.1"/>
    </source>
</evidence>
<dbReference type="SUPFAM" id="SSF53187">
    <property type="entry name" value="Zn-dependent exopeptidases"/>
    <property type="match status" value="1"/>
</dbReference>
<sequence>MLRNENEPTKAYDLHLPEVQTSSVVFASPHSGRGYCAEFIAESILTPAELRSSEDAHVDRLFEAAPSCGAPLLAAHWPRAWVDVNRAEDEIDPAMVLGVRRQAHNPRVASGLGVIPRVVAGGKPIRSGKLTRDEAERRLQLGWRPYHARLDALLRETQSRFGRATLIDCHSMPHEALDHVRRKGRRPDVVLGNRFGASASLPLMDLLDQLFTEQGFTVSRNVPFAGAYIAQQYGKPALGRHVVQVEIDRSLYMDEATLQPHRGFDEVKERLDRIIGQICDSERGAVLAAE</sequence>
<dbReference type="Proteomes" id="UP000318590">
    <property type="component" value="Unassembled WGS sequence"/>
</dbReference>
<dbReference type="RefSeq" id="WP_142833809.1">
    <property type="nucleotide sequence ID" value="NZ_VFSV01000007.1"/>
</dbReference>